<sequence length="361" mass="36245">MPDVRFEYTVPTASGVDAPASAQLRLSLPVAVRGAGRVRTTEEFAVPLVAGVAVVSLSPGAWHVFADGVEGEPERWILVTDTSGEVAASALEDVDPRTLEPTVPTPSFTQAVSSVVAAYMLEHPSVTPDQVAASVAASVAAYLAENPPEDVTLIDHPTIPGAGILTIGAPAPVVAPVVTVQPVPASVSAGAAATFNAAATGSPTPSVQWQKSTNGGTTWNDVAGATSAVYVTPLLSVGDSGVLFRAVFTNAGGSVPTTAASVTVSSSGSGAPVITLHPASGSVLSGDEWTLTAAATGSPTPSVQWQVSTNGGTTWADIAGANSTSYTFTVRAAGTFTRYRAVFTNTVDSATTNAAIIAATD</sequence>
<dbReference type="InterPro" id="IPR013783">
    <property type="entry name" value="Ig-like_fold"/>
</dbReference>
<evidence type="ECO:0000259" key="1">
    <source>
        <dbReference type="PROSITE" id="PS50835"/>
    </source>
</evidence>
<dbReference type="InterPro" id="IPR007110">
    <property type="entry name" value="Ig-like_dom"/>
</dbReference>
<evidence type="ECO:0000313" key="3">
    <source>
        <dbReference type="Proteomes" id="UP000325827"/>
    </source>
</evidence>
<dbReference type="Gene3D" id="2.60.40.2700">
    <property type="match status" value="1"/>
</dbReference>
<dbReference type="Gene3D" id="2.60.40.10">
    <property type="entry name" value="Immunoglobulins"/>
    <property type="match status" value="1"/>
</dbReference>
<dbReference type="PROSITE" id="PS50835">
    <property type="entry name" value="IG_LIKE"/>
    <property type="match status" value="1"/>
</dbReference>
<keyword evidence="3" id="KW-1185">Reference proteome</keyword>
<comment type="caution">
    <text evidence="2">The sequence shown here is derived from an EMBL/GenBank/DDBJ whole genome shotgun (WGS) entry which is preliminary data.</text>
</comment>
<dbReference type="Proteomes" id="UP000325827">
    <property type="component" value="Unassembled WGS sequence"/>
</dbReference>
<protein>
    <submittedName>
        <fullName evidence="2">Immunoglobulin domain-containing protein</fullName>
    </submittedName>
</protein>
<name>A0A5J5J5K0_9MICO</name>
<dbReference type="GO" id="GO:0005975">
    <property type="term" value="P:carbohydrate metabolic process"/>
    <property type="evidence" value="ECO:0007669"/>
    <property type="project" value="UniProtKB-ARBA"/>
</dbReference>
<dbReference type="EMBL" id="VYSA01000001">
    <property type="protein sequence ID" value="KAA9110188.1"/>
    <property type="molecule type" value="Genomic_DNA"/>
</dbReference>
<reference evidence="3" key="1">
    <citation type="submission" date="2019-09" db="EMBL/GenBank/DDBJ databases">
        <title>Mumia zhuanghuii sp. nov. isolated from the intestinal contents of plateau pika (Ochotona curzoniae) in the Qinghai-Tibet plateau of China.</title>
        <authorList>
            <person name="Tian Z."/>
        </authorList>
    </citation>
    <scope>NUCLEOTIDE SEQUENCE [LARGE SCALE GENOMIC DNA]</scope>
    <source>
        <strain evidence="3">JCM 30598</strain>
    </source>
</reference>
<gene>
    <name evidence="2" type="ORF">F6B43_00310</name>
</gene>
<dbReference type="RefSeq" id="WP_150446992.1">
    <property type="nucleotide sequence ID" value="NZ_VYSA01000001.1"/>
</dbReference>
<proteinExistence type="predicted"/>
<dbReference type="Pfam" id="PF07679">
    <property type="entry name" value="I-set"/>
    <property type="match status" value="1"/>
</dbReference>
<dbReference type="InterPro" id="IPR013098">
    <property type="entry name" value="Ig_I-set"/>
</dbReference>
<dbReference type="InterPro" id="IPR036179">
    <property type="entry name" value="Ig-like_dom_sf"/>
</dbReference>
<feature type="domain" description="Ig-like" evidence="1">
    <location>
        <begin position="176"/>
        <end position="263"/>
    </location>
</feature>
<accession>A0A5J5J5K0</accession>
<organism evidence="2 3">
    <name type="scientific">Microbacterium rhizomatis</name>
    <dbReference type="NCBI Taxonomy" id="1631477"/>
    <lineage>
        <taxon>Bacteria</taxon>
        <taxon>Bacillati</taxon>
        <taxon>Actinomycetota</taxon>
        <taxon>Actinomycetes</taxon>
        <taxon>Micrococcales</taxon>
        <taxon>Microbacteriaceae</taxon>
        <taxon>Microbacterium</taxon>
    </lineage>
</organism>
<dbReference type="SUPFAM" id="SSF48726">
    <property type="entry name" value="Immunoglobulin"/>
    <property type="match status" value="2"/>
</dbReference>
<evidence type="ECO:0000313" key="2">
    <source>
        <dbReference type="EMBL" id="KAA9110188.1"/>
    </source>
</evidence>
<dbReference type="AlphaFoldDB" id="A0A5J5J5K0"/>
<dbReference type="OrthoDB" id="5135378at2"/>